<dbReference type="EMBL" id="ML977322">
    <property type="protein sequence ID" value="KAF2115701.1"/>
    <property type="molecule type" value="Genomic_DNA"/>
</dbReference>
<feature type="compositionally biased region" description="Basic and acidic residues" evidence="1">
    <location>
        <begin position="83"/>
        <end position="94"/>
    </location>
</feature>
<evidence type="ECO:0000313" key="2">
    <source>
        <dbReference type="EMBL" id="KAF2115701.1"/>
    </source>
</evidence>
<organism evidence="2 3">
    <name type="scientific">Lophiotrema nucula</name>
    <dbReference type="NCBI Taxonomy" id="690887"/>
    <lineage>
        <taxon>Eukaryota</taxon>
        <taxon>Fungi</taxon>
        <taxon>Dikarya</taxon>
        <taxon>Ascomycota</taxon>
        <taxon>Pezizomycotina</taxon>
        <taxon>Dothideomycetes</taxon>
        <taxon>Pleosporomycetidae</taxon>
        <taxon>Pleosporales</taxon>
        <taxon>Lophiotremataceae</taxon>
        <taxon>Lophiotrema</taxon>
    </lineage>
</organism>
<feature type="region of interest" description="Disordered" evidence="1">
    <location>
        <begin position="83"/>
        <end position="106"/>
    </location>
</feature>
<name>A0A6A5ZB75_9PLEO</name>
<sequence length="106" mass="12103">MSPNVFRAESARDRLRKKACSVPNEHEDRLVIVTHSRHSRPTRLEAVDEKNFTLKGNIIALVGPFTGSKVGIKGSGQDFELRRRFGGDSRQISDRRKRTDKLMLKQ</sequence>
<reference evidence="2" key="1">
    <citation type="journal article" date="2020" name="Stud. Mycol.">
        <title>101 Dothideomycetes genomes: a test case for predicting lifestyles and emergence of pathogens.</title>
        <authorList>
            <person name="Haridas S."/>
            <person name="Albert R."/>
            <person name="Binder M."/>
            <person name="Bloem J."/>
            <person name="Labutti K."/>
            <person name="Salamov A."/>
            <person name="Andreopoulos B."/>
            <person name="Baker S."/>
            <person name="Barry K."/>
            <person name="Bills G."/>
            <person name="Bluhm B."/>
            <person name="Cannon C."/>
            <person name="Castanera R."/>
            <person name="Culley D."/>
            <person name="Daum C."/>
            <person name="Ezra D."/>
            <person name="Gonzalez J."/>
            <person name="Henrissat B."/>
            <person name="Kuo A."/>
            <person name="Liang C."/>
            <person name="Lipzen A."/>
            <person name="Lutzoni F."/>
            <person name="Magnuson J."/>
            <person name="Mondo S."/>
            <person name="Nolan M."/>
            <person name="Ohm R."/>
            <person name="Pangilinan J."/>
            <person name="Park H.-J."/>
            <person name="Ramirez L."/>
            <person name="Alfaro M."/>
            <person name="Sun H."/>
            <person name="Tritt A."/>
            <person name="Yoshinaga Y."/>
            <person name="Zwiers L.-H."/>
            <person name="Turgeon B."/>
            <person name="Goodwin S."/>
            <person name="Spatafora J."/>
            <person name="Crous P."/>
            <person name="Grigoriev I."/>
        </authorList>
    </citation>
    <scope>NUCLEOTIDE SEQUENCE</scope>
    <source>
        <strain evidence="2">CBS 627.86</strain>
    </source>
</reference>
<feature type="region of interest" description="Disordered" evidence="1">
    <location>
        <begin position="1"/>
        <end position="20"/>
    </location>
</feature>
<keyword evidence="3" id="KW-1185">Reference proteome</keyword>
<protein>
    <submittedName>
        <fullName evidence="2">Uncharacterized protein</fullName>
    </submittedName>
</protein>
<evidence type="ECO:0000256" key="1">
    <source>
        <dbReference type="SAM" id="MobiDB-lite"/>
    </source>
</evidence>
<evidence type="ECO:0000313" key="3">
    <source>
        <dbReference type="Proteomes" id="UP000799770"/>
    </source>
</evidence>
<gene>
    <name evidence="2" type="ORF">BDV96DRAFT_599275</name>
</gene>
<accession>A0A6A5ZB75</accession>
<dbReference type="AlphaFoldDB" id="A0A6A5ZB75"/>
<dbReference type="Proteomes" id="UP000799770">
    <property type="component" value="Unassembled WGS sequence"/>
</dbReference>
<proteinExistence type="predicted"/>